<evidence type="ECO:0000256" key="1">
    <source>
        <dbReference type="SAM" id="MobiDB-lite"/>
    </source>
</evidence>
<proteinExistence type="predicted"/>
<feature type="region of interest" description="Disordered" evidence="1">
    <location>
        <begin position="1"/>
        <end position="21"/>
    </location>
</feature>
<dbReference type="EMBL" id="JBBMQS010000002">
    <property type="protein sequence ID" value="MEM5496564.1"/>
    <property type="molecule type" value="Genomic_DNA"/>
</dbReference>
<gene>
    <name evidence="3" type="ORF">WNY77_04040</name>
</gene>
<accession>A0ABU9SRQ6</accession>
<keyword evidence="2" id="KW-0812">Transmembrane</keyword>
<dbReference type="RefSeq" id="WP_342880973.1">
    <property type="nucleotide sequence ID" value="NZ_JBBMQS010000002.1"/>
</dbReference>
<dbReference type="InterPro" id="IPR032820">
    <property type="entry name" value="ATPase_put"/>
</dbReference>
<evidence type="ECO:0000313" key="3">
    <source>
        <dbReference type="EMBL" id="MEM5496564.1"/>
    </source>
</evidence>
<keyword evidence="2" id="KW-1133">Transmembrane helix</keyword>
<dbReference type="NCBIfam" id="TIGR02230">
    <property type="entry name" value="ATPase_gene1"/>
    <property type="match status" value="1"/>
</dbReference>
<feature type="transmembrane region" description="Helical" evidence="2">
    <location>
        <begin position="86"/>
        <end position="104"/>
    </location>
</feature>
<name>A0ABU9SRQ6_9ALTE</name>
<comment type="caution">
    <text evidence="3">The sequence shown here is derived from an EMBL/GenBank/DDBJ whole genome shotgun (WGS) entry which is preliminary data.</text>
</comment>
<feature type="compositionally biased region" description="Polar residues" evidence="1">
    <location>
        <begin position="10"/>
        <end position="19"/>
    </location>
</feature>
<dbReference type="InterPro" id="IPR011744">
    <property type="entry name" value="ATPase_gene1"/>
</dbReference>
<keyword evidence="2" id="KW-0472">Membrane</keyword>
<dbReference type="Proteomes" id="UP001461163">
    <property type="component" value="Unassembled WGS sequence"/>
</dbReference>
<evidence type="ECO:0000313" key="4">
    <source>
        <dbReference type="Proteomes" id="UP001461163"/>
    </source>
</evidence>
<sequence>MKGHSDKPQANENTHSVNSDAPHLAKQVDAKVALKLKAKRQKNAGVWFGLGMMGTIGWSIAIPTLIGVGIGIWLDKQYADPRSWTLALLLAGLAVGCFTAWAWISKEYAAMHEDAAMQKNDNKENDQHDV</sequence>
<organism evidence="3 4">
    <name type="scientific">Paraglaciecola mesophila</name>
    <dbReference type="NCBI Taxonomy" id="197222"/>
    <lineage>
        <taxon>Bacteria</taxon>
        <taxon>Pseudomonadati</taxon>
        <taxon>Pseudomonadota</taxon>
        <taxon>Gammaproteobacteria</taxon>
        <taxon>Alteromonadales</taxon>
        <taxon>Alteromonadaceae</taxon>
        <taxon>Paraglaciecola</taxon>
    </lineage>
</organism>
<protein>
    <submittedName>
        <fullName evidence="3">AtpZ/AtpI family protein</fullName>
    </submittedName>
</protein>
<reference evidence="3 4" key="1">
    <citation type="submission" date="2024-03" db="EMBL/GenBank/DDBJ databases">
        <title>Community enrichment and isolation of bacterial strains for fucoidan degradation.</title>
        <authorList>
            <person name="Sichert A."/>
        </authorList>
    </citation>
    <scope>NUCLEOTIDE SEQUENCE [LARGE SCALE GENOMIC DNA]</scope>
    <source>
        <strain evidence="3 4">AS12</strain>
    </source>
</reference>
<evidence type="ECO:0000256" key="2">
    <source>
        <dbReference type="SAM" id="Phobius"/>
    </source>
</evidence>
<dbReference type="Pfam" id="PF09527">
    <property type="entry name" value="ATPase_gene1"/>
    <property type="match status" value="1"/>
</dbReference>
<feature type="transmembrane region" description="Helical" evidence="2">
    <location>
        <begin position="45"/>
        <end position="74"/>
    </location>
</feature>
<keyword evidence="4" id="KW-1185">Reference proteome</keyword>